<dbReference type="EMBL" id="JAEVFJ010000001">
    <property type="protein sequence ID" value="KAH8107627.1"/>
    <property type="molecule type" value="Genomic_DNA"/>
</dbReference>
<proteinExistence type="predicted"/>
<reference evidence="2" key="1">
    <citation type="journal article" date="2021" name="New Phytol.">
        <title>Evolutionary innovations through gain and loss of genes in the ectomycorrhizal Boletales.</title>
        <authorList>
            <person name="Wu G."/>
            <person name="Miyauchi S."/>
            <person name="Morin E."/>
            <person name="Kuo A."/>
            <person name="Drula E."/>
            <person name="Varga T."/>
            <person name="Kohler A."/>
            <person name="Feng B."/>
            <person name="Cao Y."/>
            <person name="Lipzen A."/>
            <person name="Daum C."/>
            <person name="Hundley H."/>
            <person name="Pangilinan J."/>
            <person name="Johnson J."/>
            <person name="Barry K."/>
            <person name="LaButti K."/>
            <person name="Ng V."/>
            <person name="Ahrendt S."/>
            <person name="Min B."/>
            <person name="Choi I.G."/>
            <person name="Park H."/>
            <person name="Plett J.M."/>
            <person name="Magnuson J."/>
            <person name="Spatafora J.W."/>
            <person name="Nagy L.G."/>
            <person name="Henrissat B."/>
            <person name="Grigoriev I.V."/>
            <person name="Yang Z.L."/>
            <person name="Xu J."/>
            <person name="Martin F.M."/>
        </authorList>
    </citation>
    <scope>NUCLEOTIDE SEQUENCE</scope>
    <source>
        <strain evidence="2">KKN 215</strain>
    </source>
</reference>
<feature type="compositionally biased region" description="Low complexity" evidence="1">
    <location>
        <begin position="19"/>
        <end position="34"/>
    </location>
</feature>
<dbReference type="OrthoDB" id="2986010at2759"/>
<feature type="region of interest" description="Disordered" evidence="1">
    <location>
        <begin position="12"/>
        <end position="34"/>
    </location>
</feature>
<keyword evidence="3" id="KW-1185">Reference proteome</keyword>
<organism evidence="2 3">
    <name type="scientific">Cristinia sonorae</name>
    <dbReference type="NCBI Taxonomy" id="1940300"/>
    <lineage>
        <taxon>Eukaryota</taxon>
        <taxon>Fungi</taxon>
        <taxon>Dikarya</taxon>
        <taxon>Basidiomycota</taxon>
        <taxon>Agaricomycotina</taxon>
        <taxon>Agaricomycetes</taxon>
        <taxon>Agaricomycetidae</taxon>
        <taxon>Agaricales</taxon>
        <taxon>Pleurotineae</taxon>
        <taxon>Stephanosporaceae</taxon>
        <taxon>Cristinia</taxon>
    </lineage>
</organism>
<sequence>MSGIGSPVVSIQDAHTPHSRAPSSSGASSDTYSVSGVPARRAPVTSWPVPQVIIDCMGLKSAWGRSELIALGYEGTYKRIRETYVLPDMHYYYNTITRLKGTFHHIHGNGDRESVLLHAVGWAELMMNIESIEVEFGYTNGYAIWDPCRLPKP</sequence>
<evidence type="ECO:0000313" key="2">
    <source>
        <dbReference type="EMBL" id="KAH8107627.1"/>
    </source>
</evidence>
<dbReference type="Proteomes" id="UP000813824">
    <property type="component" value="Unassembled WGS sequence"/>
</dbReference>
<evidence type="ECO:0000313" key="3">
    <source>
        <dbReference type="Proteomes" id="UP000813824"/>
    </source>
</evidence>
<dbReference type="AlphaFoldDB" id="A0A8K0XUF7"/>
<comment type="caution">
    <text evidence="2">The sequence shown here is derived from an EMBL/GenBank/DDBJ whole genome shotgun (WGS) entry which is preliminary data.</text>
</comment>
<gene>
    <name evidence="2" type="ORF">BXZ70DRAFT_1003077</name>
</gene>
<accession>A0A8K0XUF7</accession>
<protein>
    <submittedName>
        <fullName evidence="2">Uncharacterized protein</fullName>
    </submittedName>
</protein>
<evidence type="ECO:0000256" key="1">
    <source>
        <dbReference type="SAM" id="MobiDB-lite"/>
    </source>
</evidence>
<name>A0A8K0XUF7_9AGAR</name>